<reference evidence="3 4" key="1">
    <citation type="submission" date="2017-06" db="EMBL/GenBank/DDBJ databases">
        <title>A platform for efficient transgenesis in Macrostomum lignano, a flatworm model organism for stem cell research.</title>
        <authorList>
            <person name="Berezikov E."/>
        </authorList>
    </citation>
    <scope>NUCLEOTIDE SEQUENCE [LARGE SCALE GENOMIC DNA]</scope>
    <source>
        <strain evidence="3">DV1</strain>
        <tissue evidence="3">Whole organism</tissue>
    </source>
</reference>
<keyword evidence="1" id="KW-0472">Membrane</keyword>
<accession>A0A267DUX1</accession>
<feature type="signal peptide" evidence="2">
    <location>
        <begin position="1"/>
        <end position="18"/>
    </location>
</feature>
<feature type="chain" id="PRO_5012424583" description="Membrane-associated protein" evidence="2">
    <location>
        <begin position="19"/>
        <end position="578"/>
    </location>
</feature>
<proteinExistence type="predicted"/>
<dbReference type="Proteomes" id="UP000215902">
    <property type="component" value="Unassembled WGS sequence"/>
</dbReference>
<organism evidence="3 4">
    <name type="scientific">Macrostomum lignano</name>
    <dbReference type="NCBI Taxonomy" id="282301"/>
    <lineage>
        <taxon>Eukaryota</taxon>
        <taxon>Metazoa</taxon>
        <taxon>Spiralia</taxon>
        <taxon>Lophotrochozoa</taxon>
        <taxon>Platyhelminthes</taxon>
        <taxon>Rhabditophora</taxon>
        <taxon>Macrostomorpha</taxon>
        <taxon>Macrostomida</taxon>
        <taxon>Macrostomidae</taxon>
        <taxon>Macrostomum</taxon>
    </lineage>
</organism>
<gene>
    <name evidence="3" type="ORF">BOX15_Mlig020278g1</name>
</gene>
<name>A0A267DUX1_9PLAT</name>
<keyword evidence="1" id="KW-0812">Transmembrane</keyword>
<protein>
    <recommendedName>
        <fullName evidence="5">Membrane-associated protein</fullName>
    </recommendedName>
</protein>
<evidence type="ECO:0000313" key="3">
    <source>
        <dbReference type="EMBL" id="PAA53068.1"/>
    </source>
</evidence>
<keyword evidence="2" id="KW-0732">Signal</keyword>
<evidence type="ECO:0000256" key="2">
    <source>
        <dbReference type="SAM" id="SignalP"/>
    </source>
</evidence>
<feature type="transmembrane region" description="Helical" evidence="1">
    <location>
        <begin position="401"/>
        <end position="425"/>
    </location>
</feature>
<evidence type="ECO:0000256" key="1">
    <source>
        <dbReference type="SAM" id="Phobius"/>
    </source>
</evidence>
<sequence length="578" mass="62507">MLLSLFLLHLFSSSMITATPVRPSSAASNRVTGCQLPGSKVGNYFSSAMNSSDTWFSLEIGYVRLTMFCVSNEFGDEVQSGTGISAVLSSSGASGQVWPVPPKVLLANVKFALAMLRGLLPQSAKHPAVGSRLTQLSMAGLGNLPANAIAQLATTLTKFGDLFTLNISSVGATILPSELLSLPRLHRLNAGGNPLDCALIENRWLRLLTQLGSRLVEPALLMRHCIEEDATNSSAAELYRMDSQLATNITELEAVENDSAASHYVDLHGEISVPCSRRYFRPTDDGIWTPDASVVWRRLDQPGAKLLLASMGNLSTYLEANSTAQLSSSARVWHPERHRKRFATQVDIGSAALGAPLMIRGARLAVAGLWRCELAKAGLVLGVRHRIVLRPPFETLEIACYIVAASSSMAMVLIGLAAGLIRIFIRTRCCTRVVHIVEAQSVHNLNASPLQTRRRRQEAADAVVGLDLTAEGGDIEESDMGAVEPWLDGLNPSSSGVGANIRDRMRDINDQLRLRVTNMRAGWTSGVEHVKGQMRSMAEFCGVNNPPLGQTVSVVSVYTNPDGRQEPMEQHLHLLSSV</sequence>
<evidence type="ECO:0008006" key="5">
    <source>
        <dbReference type="Google" id="ProtNLM"/>
    </source>
</evidence>
<keyword evidence="1" id="KW-1133">Transmembrane helix</keyword>
<keyword evidence="4" id="KW-1185">Reference proteome</keyword>
<dbReference type="AlphaFoldDB" id="A0A267DUX1"/>
<evidence type="ECO:0000313" key="4">
    <source>
        <dbReference type="Proteomes" id="UP000215902"/>
    </source>
</evidence>
<comment type="caution">
    <text evidence="3">The sequence shown here is derived from an EMBL/GenBank/DDBJ whole genome shotgun (WGS) entry which is preliminary data.</text>
</comment>
<dbReference type="EMBL" id="NIVC01003141">
    <property type="protein sequence ID" value="PAA53068.1"/>
    <property type="molecule type" value="Genomic_DNA"/>
</dbReference>
<dbReference type="OrthoDB" id="6263240at2759"/>